<evidence type="ECO:0000313" key="1">
    <source>
        <dbReference type="EMBL" id="QDB71798.1"/>
    </source>
</evidence>
<accession>A0A4Y5TQY4</accession>
<dbReference type="EMBL" id="MN044033">
    <property type="protein sequence ID" value="QDB71798.1"/>
    <property type="molecule type" value="Genomic_DNA"/>
</dbReference>
<sequence>MTLLRPSPDGCALASRRTDVPCYTGPSLKPGISQLEAAQKDISYLSRYSDSVNVLTKIISVHGYMRAINAYSAFRKA</sequence>
<keyword evidence="2" id="KW-1185">Reference proteome</keyword>
<reference evidence="2" key="1">
    <citation type="submission" date="2019-06" db="EMBL/GenBank/DDBJ databases">
        <title>Complete genome of the novel Klebsiella pneumoniae phage Marfa.</title>
        <authorList>
            <person name="Harb L."/>
            <person name="Boeckman J."/>
            <person name="Newkirk H."/>
            <person name="Liu M."/>
            <person name="Gill J."/>
            <person name="Ramsey J."/>
        </authorList>
    </citation>
    <scope>NUCLEOTIDE SEQUENCE [LARGE SCALE GENOMIC DNA]</scope>
</reference>
<organism evidence="1 2">
    <name type="scientific">Klebsiella phage Marfa</name>
    <dbReference type="NCBI Taxonomy" id="2587809"/>
    <lineage>
        <taxon>Viruses</taxon>
        <taxon>Duplodnaviria</taxon>
        <taxon>Heunggongvirae</taxon>
        <taxon>Uroviricota</taxon>
        <taxon>Caudoviricetes</taxon>
        <taxon>Marfavirus</taxon>
        <taxon>Marfavirus marfa</taxon>
    </lineage>
</organism>
<name>A0A4Y5TQY4_9CAUD</name>
<dbReference type="Proteomes" id="UP000320940">
    <property type="component" value="Segment"/>
</dbReference>
<gene>
    <name evidence="1" type="ORF">CPT_Marfa_147</name>
</gene>
<evidence type="ECO:0000313" key="2">
    <source>
        <dbReference type="Proteomes" id="UP000320940"/>
    </source>
</evidence>
<protein>
    <submittedName>
        <fullName evidence="1">Uncharacterized protein</fullName>
    </submittedName>
</protein>
<proteinExistence type="predicted"/>